<proteinExistence type="predicted"/>
<sequence length="106" mass="11718">WQCHAPAVAGQVQHVGVQYQGASSVTINRLIVTYTQTPAQVIRTPLSTNAMNVTIVSNSGQLINATNNINAEYNTGRMEELRMEVTNYPKPRIPELLNSLLHQTVM</sequence>
<protein>
    <submittedName>
        <fullName evidence="1">Uncharacterized protein</fullName>
    </submittedName>
</protein>
<name>A0A835KYJ3_SPOEX</name>
<reference evidence="1" key="1">
    <citation type="submission" date="2020-08" db="EMBL/GenBank/DDBJ databases">
        <title>Spodoptera exigua strain:BAW_Kor-Di-RS1 Genome sequencing and assembly.</title>
        <authorList>
            <person name="Kim J."/>
            <person name="Nam H.Y."/>
            <person name="Kwon M."/>
            <person name="Choi J.H."/>
            <person name="Cho S.R."/>
            <person name="Kim G.-H."/>
        </authorList>
    </citation>
    <scope>NUCLEOTIDE SEQUENCE</scope>
    <source>
        <strain evidence="1">BAW_Kor-Di-RS1</strain>
        <tissue evidence="1">Whole-body</tissue>
    </source>
</reference>
<organism evidence="1 2">
    <name type="scientific">Spodoptera exigua</name>
    <name type="common">Beet armyworm</name>
    <name type="synonym">Noctua fulgens</name>
    <dbReference type="NCBI Taxonomy" id="7107"/>
    <lineage>
        <taxon>Eukaryota</taxon>
        <taxon>Metazoa</taxon>
        <taxon>Ecdysozoa</taxon>
        <taxon>Arthropoda</taxon>
        <taxon>Hexapoda</taxon>
        <taxon>Insecta</taxon>
        <taxon>Pterygota</taxon>
        <taxon>Neoptera</taxon>
        <taxon>Endopterygota</taxon>
        <taxon>Lepidoptera</taxon>
        <taxon>Glossata</taxon>
        <taxon>Ditrysia</taxon>
        <taxon>Noctuoidea</taxon>
        <taxon>Noctuidae</taxon>
        <taxon>Amphipyrinae</taxon>
        <taxon>Spodoptera</taxon>
    </lineage>
</organism>
<dbReference type="Proteomes" id="UP000648187">
    <property type="component" value="Unassembled WGS sequence"/>
</dbReference>
<dbReference type="EMBL" id="JACKWZ010000666">
    <property type="protein sequence ID" value="KAF9405884.1"/>
    <property type="molecule type" value="Genomic_DNA"/>
</dbReference>
<keyword evidence="2" id="KW-1185">Reference proteome</keyword>
<evidence type="ECO:0000313" key="2">
    <source>
        <dbReference type="Proteomes" id="UP000648187"/>
    </source>
</evidence>
<dbReference type="AlphaFoldDB" id="A0A835KYJ3"/>
<gene>
    <name evidence="1" type="ORF">HW555_013550</name>
</gene>
<evidence type="ECO:0000313" key="1">
    <source>
        <dbReference type="EMBL" id="KAF9405884.1"/>
    </source>
</evidence>
<comment type="caution">
    <text evidence="1">The sequence shown here is derived from an EMBL/GenBank/DDBJ whole genome shotgun (WGS) entry which is preliminary data.</text>
</comment>
<accession>A0A835KYJ3</accession>
<feature type="non-terminal residue" evidence="1">
    <location>
        <position position="1"/>
    </location>
</feature>